<evidence type="ECO:0000256" key="1">
    <source>
        <dbReference type="ARBA" id="ARBA00010088"/>
    </source>
</evidence>
<dbReference type="InterPro" id="IPR005945">
    <property type="entry name" value="Pro_imino_pep"/>
</dbReference>
<dbReference type="PANTHER" id="PTHR43798:SF31">
    <property type="entry name" value="AB HYDROLASE SUPERFAMILY PROTEIN YCLE"/>
    <property type="match status" value="1"/>
</dbReference>
<reference evidence="4" key="1">
    <citation type="submission" date="2014-01" db="EMBL/GenBank/DDBJ databases">
        <title>The genome of the white-rot fungus Pycnoporus cinnabarinus: a basidiomycete model with a versatile arsenal for lignocellulosic biomass breakdown.</title>
        <authorList>
            <person name="Levasseur A."/>
            <person name="Lomascolo A."/>
            <person name="Ruiz-Duenas F.J."/>
            <person name="Uzan E."/>
            <person name="Piumi F."/>
            <person name="Kues U."/>
            <person name="Ram A.F.J."/>
            <person name="Murat C."/>
            <person name="Haon M."/>
            <person name="Benoit I."/>
            <person name="Arfi Y."/>
            <person name="Chevret D."/>
            <person name="Drula E."/>
            <person name="Kwon M.J."/>
            <person name="Gouret P."/>
            <person name="Lesage-Meessen L."/>
            <person name="Lombard V."/>
            <person name="Mariette J."/>
            <person name="Noirot C."/>
            <person name="Park J."/>
            <person name="Patyshakuliyeva A."/>
            <person name="Wieneger R.A.B."/>
            <person name="Wosten H.A.B."/>
            <person name="Martin F."/>
            <person name="Coutinho P.M."/>
            <person name="de Vries R."/>
            <person name="Martinez A.T."/>
            <person name="Klopp C."/>
            <person name="Pontarotti P."/>
            <person name="Henrissat B."/>
            <person name="Record E."/>
        </authorList>
    </citation>
    <scope>NUCLEOTIDE SEQUENCE [LARGE SCALE GENOMIC DNA]</scope>
    <source>
        <strain evidence="4">BRFM137</strain>
    </source>
</reference>
<dbReference type="InterPro" id="IPR050266">
    <property type="entry name" value="AB_hydrolase_sf"/>
</dbReference>
<dbReference type="SUPFAM" id="SSF53474">
    <property type="entry name" value="alpha/beta-Hydrolases"/>
    <property type="match status" value="1"/>
</dbReference>
<name>A0A060S3D3_PYCCI</name>
<dbReference type="PRINTS" id="PR00793">
    <property type="entry name" value="PROAMNOPTASE"/>
</dbReference>
<dbReference type="OrthoDB" id="190201at2759"/>
<evidence type="ECO:0000313" key="4">
    <source>
        <dbReference type="EMBL" id="CDO68701.1"/>
    </source>
</evidence>
<dbReference type="GO" id="GO:0006508">
    <property type="term" value="P:proteolysis"/>
    <property type="evidence" value="ECO:0007669"/>
    <property type="project" value="InterPro"/>
</dbReference>
<dbReference type="Gene3D" id="3.40.50.1820">
    <property type="entry name" value="alpha/beta hydrolase"/>
    <property type="match status" value="1"/>
</dbReference>
<dbReference type="Pfam" id="PF00561">
    <property type="entry name" value="Abhydrolase_1"/>
    <property type="match status" value="1"/>
</dbReference>
<feature type="domain" description="AB hydrolase-1" evidence="3">
    <location>
        <begin position="36"/>
        <end position="308"/>
    </location>
</feature>
<dbReference type="HOGENOM" id="CLU_020336_15_1_1"/>
<dbReference type="NCBIfam" id="TIGR01250">
    <property type="entry name" value="pro_imino_pep_2"/>
    <property type="match status" value="1"/>
</dbReference>
<sequence>MASPTVTGTADFDAKAGKPCQTWYQVYGHLKSGVTPVVAIHGGPGCTHHYILSMADLATKYSIPVVFYDQLGNGNSTHLPEQSGEFWTEQLFLDELDNLLCHLGIQDNYVLLGQSWGGMLAARHATRQPKGLKRLIIAGSPASIPLFVRAAKEELIANLPPDARDAIIKKEEAGTTESESEYKAAVNVFYKRHVCRVDPWPAELLQTFEWMEKDPTVHLAMHVHLCRSPPSRLTHIQYRNGASAFYVVGSLKDWSILDDAHKISLPTLLLNGAYDRATDSSVYPFFKLIPKVKWFTFAESSHTPHWEEREKFMKLAADFLSEV</sequence>
<dbReference type="OMA" id="HMCHLED"/>
<dbReference type="AlphaFoldDB" id="A0A060S3D3"/>
<evidence type="ECO:0000313" key="5">
    <source>
        <dbReference type="Proteomes" id="UP000029665"/>
    </source>
</evidence>
<dbReference type="Proteomes" id="UP000029665">
    <property type="component" value="Unassembled WGS sequence"/>
</dbReference>
<dbReference type="InterPro" id="IPR029058">
    <property type="entry name" value="AB_hydrolase_fold"/>
</dbReference>
<dbReference type="PANTHER" id="PTHR43798">
    <property type="entry name" value="MONOACYLGLYCEROL LIPASE"/>
    <property type="match status" value="1"/>
</dbReference>
<accession>A0A060S3D3</accession>
<proteinExistence type="inferred from homology"/>
<evidence type="ECO:0000256" key="2">
    <source>
        <dbReference type="ARBA" id="ARBA00022801"/>
    </source>
</evidence>
<dbReference type="EMBL" id="CCBP010000024">
    <property type="protein sequence ID" value="CDO68701.1"/>
    <property type="molecule type" value="Genomic_DNA"/>
</dbReference>
<comment type="similarity">
    <text evidence="1">Belongs to the peptidase S33 family.</text>
</comment>
<keyword evidence="2" id="KW-0378">Hydrolase</keyword>
<evidence type="ECO:0000259" key="3">
    <source>
        <dbReference type="Pfam" id="PF00561"/>
    </source>
</evidence>
<gene>
    <name evidence="4" type="ORF">BN946_scf184652.g28</name>
</gene>
<dbReference type="GO" id="GO:0008233">
    <property type="term" value="F:peptidase activity"/>
    <property type="evidence" value="ECO:0007669"/>
    <property type="project" value="InterPro"/>
</dbReference>
<organism evidence="4 5">
    <name type="scientific">Pycnoporus cinnabarinus</name>
    <name type="common">Cinnabar-red polypore</name>
    <name type="synonym">Trametes cinnabarina</name>
    <dbReference type="NCBI Taxonomy" id="5643"/>
    <lineage>
        <taxon>Eukaryota</taxon>
        <taxon>Fungi</taxon>
        <taxon>Dikarya</taxon>
        <taxon>Basidiomycota</taxon>
        <taxon>Agaricomycotina</taxon>
        <taxon>Agaricomycetes</taxon>
        <taxon>Polyporales</taxon>
        <taxon>Polyporaceae</taxon>
        <taxon>Trametes</taxon>
    </lineage>
</organism>
<comment type="caution">
    <text evidence="4">The sequence shown here is derived from an EMBL/GenBank/DDBJ whole genome shotgun (WGS) entry which is preliminary data.</text>
</comment>
<dbReference type="InterPro" id="IPR002410">
    <property type="entry name" value="Peptidase_S33"/>
</dbReference>
<keyword evidence="5" id="KW-1185">Reference proteome</keyword>
<protein>
    <recommendedName>
        <fullName evidence="3">AB hydrolase-1 domain-containing protein</fullName>
    </recommendedName>
</protein>
<dbReference type="InterPro" id="IPR000073">
    <property type="entry name" value="AB_hydrolase_1"/>
</dbReference>
<dbReference type="STRING" id="5643.A0A060S3D3"/>
<dbReference type="PIRSF" id="PIRSF005539">
    <property type="entry name" value="Pept_S33_TRI_F1"/>
    <property type="match status" value="1"/>
</dbReference>
<dbReference type="GO" id="GO:0016020">
    <property type="term" value="C:membrane"/>
    <property type="evidence" value="ECO:0007669"/>
    <property type="project" value="TreeGrafter"/>
</dbReference>